<feature type="domain" description="Something about silencing protein 4" evidence="2">
    <location>
        <begin position="107"/>
        <end position="201"/>
    </location>
</feature>
<gene>
    <name evidence="3" type="ORF">WICANDRAFT_81402</name>
</gene>
<proteinExistence type="predicted"/>
<dbReference type="STRING" id="683960.A0A1E3NVJ2"/>
<evidence type="ECO:0000313" key="3">
    <source>
        <dbReference type="EMBL" id="ODQ57181.1"/>
    </source>
</evidence>
<accession>A0A1E3NVJ2</accession>
<dbReference type="Pfam" id="PF15460">
    <property type="entry name" value="SAS4"/>
    <property type="match status" value="1"/>
</dbReference>
<dbReference type="PANTHER" id="PTHR38422">
    <property type="entry name" value="SOMETHING ABOUT SILENCING PROTEIN 4"/>
    <property type="match status" value="1"/>
</dbReference>
<dbReference type="AlphaFoldDB" id="A0A1E3NVJ2"/>
<evidence type="ECO:0000256" key="1">
    <source>
        <dbReference type="SAM" id="MobiDB-lite"/>
    </source>
</evidence>
<evidence type="ECO:0000313" key="4">
    <source>
        <dbReference type="Proteomes" id="UP000094112"/>
    </source>
</evidence>
<dbReference type="InterPro" id="IPR029184">
    <property type="entry name" value="Sas4_dom"/>
</dbReference>
<sequence>MTRTRINTKQGEPSAPRKLRSKETPKIDSSLFNYEENPNIIDPDQRIFIVDEKEVGEVLQNDIKVDQKSFSFETNLKTVDDLNNKKNGSSKRRKLRKSTITRQQPTDPLNDELYIPYNRRMEKEEKKMINWEREKIYSEADKMKAQLEKLHQNDWMKSLQTITYIRDPRDHKEMMEKKEWTIESLKGMLKRFEDWKRCEDRVLGRIRASSPSLIQHPFKYYTNMPDADLVQDSDTDEDENNMTIPQIRRLRLRKKLEKFGPIIKVKFGTKVIIAEPFKATRIENR</sequence>
<dbReference type="RefSeq" id="XP_019036388.1">
    <property type="nucleotide sequence ID" value="XM_019185228.1"/>
</dbReference>
<dbReference type="GO" id="GO:0033255">
    <property type="term" value="C:SAS acetyltransferase complex"/>
    <property type="evidence" value="ECO:0007669"/>
    <property type="project" value="InterPro"/>
</dbReference>
<evidence type="ECO:0000259" key="2">
    <source>
        <dbReference type="Pfam" id="PF15460"/>
    </source>
</evidence>
<organism evidence="3 4">
    <name type="scientific">Wickerhamomyces anomalus (strain ATCC 58044 / CBS 1984 / NCYC 433 / NRRL Y-366-8)</name>
    <name type="common">Yeast</name>
    <name type="synonym">Hansenula anomala</name>
    <dbReference type="NCBI Taxonomy" id="683960"/>
    <lineage>
        <taxon>Eukaryota</taxon>
        <taxon>Fungi</taxon>
        <taxon>Dikarya</taxon>
        <taxon>Ascomycota</taxon>
        <taxon>Saccharomycotina</taxon>
        <taxon>Saccharomycetes</taxon>
        <taxon>Phaffomycetales</taxon>
        <taxon>Wickerhamomycetaceae</taxon>
        <taxon>Wickerhamomyces</taxon>
    </lineage>
</organism>
<dbReference type="EMBL" id="KV454214">
    <property type="protein sequence ID" value="ODQ57181.1"/>
    <property type="molecule type" value="Genomic_DNA"/>
</dbReference>
<keyword evidence="4" id="KW-1185">Reference proteome</keyword>
<name>A0A1E3NVJ2_WICAA</name>
<dbReference type="OrthoDB" id="1938992at2759"/>
<dbReference type="Proteomes" id="UP000094112">
    <property type="component" value="Unassembled WGS sequence"/>
</dbReference>
<dbReference type="InterPro" id="IPR038988">
    <property type="entry name" value="Sas4"/>
</dbReference>
<feature type="compositionally biased region" description="Polar residues" evidence="1">
    <location>
        <begin position="1"/>
        <end position="11"/>
    </location>
</feature>
<dbReference type="PANTHER" id="PTHR38422:SF1">
    <property type="entry name" value="SOMETHING ABOUT SILENCING PROTEIN 4"/>
    <property type="match status" value="1"/>
</dbReference>
<dbReference type="GO" id="GO:0004402">
    <property type="term" value="F:histone acetyltransferase activity"/>
    <property type="evidence" value="ECO:0007669"/>
    <property type="project" value="TreeGrafter"/>
</dbReference>
<protein>
    <recommendedName>
        <fullName evidence="2">Something about silencing protein 4 domain-containing protein</fullName>
    </recommendedName>
</protein>
<feature type="region of interest" description="Disordered" evidence="1">
    <location>
        <begin position="80"/>
        <end position="110"/>
    </location>
</feature>
<reference evidence="3 4" key="1">
    <citation type="journal article" date="2016" name="Proc. Natl. Acad. Sci. U.S.A.">
        <title>Comparative genomics of biotechnologically important yeasts.</title>
        <authorList>
            <person name="Riley R."/>
            <person name="Haridas S."/>
            <person name="Wolfe K.H."/>
            <person name="Lopes M.R."/>
            <person name="Hittinger C.T."/>
            <person name="Goeker M."/>
            <person name="Salamov A.A."/>
            <person name="Wisecaver J.H."/>
            <person name="Long T.M."/>
            <person name="Calvey C.H."/>
            <person name="Aerts A.L."/>
            <person name="Barry K.W."/>
            <person name="Choi C."/>
            <person name="Clum A."/>
            <person name="Coughlan A.Y."/>
            <person name="Deshpande S."/>
            <person name="Douglass A.P."/>
            <person name="Hanson S.J."/>
            <person name="Klenk H.-P."/>
            <person name="LaButti K.M."/>
            <person name="Lapidus A."/>
            <person name="Lindquist E.A."/>
            <person name="Lipzen A.M."/>
            <person name="Meier-Kolthoff J.P."/>
            <person name="Ohm R.A."/>
            <person name="Otillar R.P."/>
            <person name="Pangilinan J.L."/>
            <person name="Peng Y."/>
            <person name="Rokas A."/>
            <person name="Rosa C.A."/>
            <person name="Scheuner C."/>
            <person name="Sibirny A.A."/>
            <person name="Slot J.C."/>
            <person name="Stielow J.B."/>
            <person name="Sun H."/>
            <person name="Kurtzman C.P."/>
            <person name="Blackwell M."/>
            <person name="Grigoriev I.V."/>
            <person name="Jeffries T.W."/>
        </authorList>
    </citation>
    <scope>NUCLEOTIDE SEQUENCE [LARGE SCALE GENOMIC DNA]</scope>
    <source>
        <strain evidence="4">ATCC 58044 / CBS 1984 / NCYC 433 / NRRL Y-366-8</strain>
    </source>
</reference>
<feature type="region of interest" description="Disordered" evidence="1">
    <location>
        <begin position="1"/>
        <end position="29"/>
    </location>
</feature>
<feature type="compositionally biased region" description="Basic residues" evidence="1">
    <location>
        <begin position="88"/>
        <end position="99"/>
    </location>
</feature>
<dbReference type="GeneID" id="30202474"/>